<dbReference type="AlphaFoldDB" id="A0A1F5ISR5"/>
<protein>
    <submittedName>
        <fullName evidence="2">Uncharacterized protein</fullName>
    </submittedName>
</protein>
<evidence type="ECO:0000256" key="1">
    <source>
        <dbReference type="SAM" id="MobiDB-lite"/>
    </source>
</evidence>
<sequence length="106" mass="11446">MSEIVFNNPSSAQSSSTTTGDLQSQVENLQTTLASLNQQVIILQEVLQERDQEIAGLRDKLAEVSPVVVGSRASPCEANSRRDDTLTIVGALINLYRFVFPPGKAA</sequence>
<dbReference type="Proteomes" id="UP000176336">
    <property type="component" value="Unassembled WGS sequence"/>
</dbReference>
<comment type="caution">
    <text evidence="2">The sequence shown here is derived from an EMBL/GenBank/DDBJ whole genome shotgun (WGS) entry which is preliminary data.</text>
</comment>
<reference evidence="2 3" key="1">
    <citation type="journal article" date="2016" name="Nat. Commun.">
        <title>Thousands of microbial genomes shed light on interconnected biogeochemical processes in an aquifer system.</title>
        <authorList>
            <person name="Anantharaman K."/>
            <person name="Brown C.T."/>
            <person name="Hug L.A."/>
            <person name="Sharon I."/>
            <person name="Castelle C.J."/>
            <person name="Probst A.J."/>
            <person name="Thomas B.C."/>
            <person name="Singh A."/>
            <person name="Wilkins M.J."/>
            <person name="Karaoz U."/>
            <person name="Brodie E.L."/>
            <person name="Williams K.H."/>
            <person name="Hubbard S.S."/>
            <person name="Banfield J.F."/>
        </authorList>
    </citation>
    <scope>NUCLEOTIDE SEQUENCE [LARGE SCALE GENOMIC DNA]</scope>
</reference>
<accession>A0A1F5ISR5</accession>
<proteinExistence type="predicted"/>
<feature type="region of interest" description="Disordered" evidence="1">
    <location>
        <begin position="1"/>
        <end position="23"/>
    </location>
</feature>
<organism evidence="2 3">
    <name type="scientific">Candidatus Daviesbacteria bacterium RIFCSPHIGHO2_01_FULL_41_23</name>
    <dbReference type="NCBI Taxonomy" id="1797764"/>
    <lineage>
        <taxon>Bacteria</taxon>
        <taxon>Candidatus Daviesiibacteriota</taxon>
    </lineage>
</organism>
<evidence type="ECO:0000313" key="3">
    <source>
        <dbReference type="Proteomes" id="UP000176336"/>
    </source>
</evidence>
<gene>
    <name evidence="2" type="ORF">A2871_00765</name>
</gene>
<evidence type="ECO:0000313" key="2">
    <source>
        <dbReference type="EMBL" id="OGE19366.1"/>
    </source>
</evidence>
<dbReference type="EMBL" id="MFCR01000003">
    <property type="protein sequence ID" value="OGE19366.1"/>
    <property type="molecule type" value="Genomic_DNA"/>
</dbReference>
<dbReference type="Gene3D" id="1.20.5.490">
    <property type="entry name" value="Single helix bin"/>
    <property type="match status" value="1"/>
</dbReference>
<name>A0A1F5ISR5_9BACT</name>